<feature type="region of interest" description="Disordered" evidence="1">
    <location>
        <begin position="1"/>
        <end position="22"/>
    </location>
</feature>
<keyword evidence="2" id="KW-0472">Membrane</keyword>
<feature type="compositionally biased region" description="Basic residues" evidence="1">
    <location>
        <begin position="7"/>
        <end position="16"/>
    </location>
</feature>
<evidence type="ECO:0000256" key="1">
    <source>
        <dbReference type="SAM" id="MobiDB-lite"/>
    </source>
</evidence>
<keyword evidence="2" id="KW-0812">Transmembrane</keyword>
<reference evidence="3 4" key="1">
    <citation type="submission" date="2019-07" db="EMBL/GenBank/DDBJ databases">
        <authorList>
            <person name="Jastrzebski P J."/>
            <person name="Paukszto L."/>
            <person name="Jastrzebski P J."/>
        </authorList>
    </citation>
    <scope>NUCLEOTIDE SEQUENCE [LARGE SCALE GENOMIC DNA]</scope>
    <source>
        <strain evidence="3 4">WMS-il1</strain>
    </source>
</reference>
<sequence>VPEEKTRKRQRRRRRSPLGTTHLEASVPDLCRGNKIRKGSASSLPEAVSRRVNSAGGNITITAPLRTAVLNAPHFQALSYAGGTITSGNAPFGYVGTTGDPNGVTDGLASFEPHQHQLSWGKKIYEFFSAPVTRFYLHLLLYLVFLLMFVCY</sequence>
<accession>A0A564Y341</accession>
<name>A0A564Y341_HYMDI</name>
<feature type="transmembrane region" description="Helical" evidence="2">
    <location>
        <begin position="132"/>
        <end position="150"/>
    </location>
</feature>
<dbReference type="AlphaFoldDB" id="A0A564Y341"/>
<protein>
    <submittedName>
        <fullName evidence="3">Uncharacterized protein</fullName>
    </submittedName>
</protein>
<keyword evidence="4" id="KW-1185">Reference proteome</keyword>
<keyword evidence="2" id="KW-1133">Transmembrane helix</keyword>
<evidence type="ECO:0000256" key="2">
    <source>
        <dbReference type="SAM" id="Phobius"/>
    </source>
</evidence>
<proteinExistence type="predicted"/>
<dbReference type="Proteomes" id="UP000321570">
    <property type="component" value="Unassembled WGS sequence"/>
</dbReference>
<feature type="non-terminal residue" evidence="3">
    <location>
        <position position="1"/>
    </location>
</feature>
<evidence type="ECO:0000313" key="3">
    <source>
        <dbReference type="EMBL" id="VUZ41661.1"/>
    </source>
</evidence>
<dbReference type="EMBL" id="CABIJS010000066">
    <property type="protein sequence ID" value="VUZ41661.1"/>
    <property type="molecule type" value="Genomic_DNA"/>
</dbReference>
<feature type="non-terminal residue" evidence="3">
    <location>
        <position position="152"/>
    </location>
</feature>
<organism evidence="3 4">
    <name type="scientific">Hymenolepis diminuta</name>
    <name type="common">Rat tapeworm</name>
    <dbReference type="NCBI Taxonomy" id="6216"/>
    <lineage>
        <taxon>Eukaryota</taxon>
        <taxon>Metazoa</taxon>
        <taxon>Spiralia</taxon>
        <taxon>Lophotrochozoa</taxon>
        <taxon>Platyhelminthes</taxon>
        <taxon>Cestoda</taxon>
        <taxon>Eucestoda</taxon>
        <taxon>Cyclophyllidea</taxon>
        <taxon>Hymenolepididae</taxon>
        <taxon>Hymenolepis</taxon>
    </lineage>
</organism>
<evidence type="ECO:0000313" key="4">
    <source>
        <dbReference type="Proteomes" id="UP000321570"/>
    </source>
</evidence>
<gene>
    <name evidence="3" type="ORF">WMSIL1_LOCUS2513</name>
</gene>